<dbReference type="Pfam" id="PF00551">
    <property type="entry name" value="Formyl_trans_N"/>
    <property type="match status" value="1"/>
</dbReference>
<dbReference type="EMBL" id="UINC01167367">
    <property type="protein sequence ID" value="SVD69841.1"/>
    <property type="molecule type" value="Genomic_DNA"/>
</dbReference>
<dbReference type="PANTHER" id="PTHR11138">
    <property type="entry name" value="METHIONYL-TRNA FORMYLTRANSFERASE"/>
    <property type="match status" value="1"/>
</dbReference>
<dbReference type="GO" id="GO:0004479">
    <property type="term" value="F:methionyl-tRNA formyltransferase activity"/>
    <property type="evidence" value="ECO:0007669"/>
    <property type="project" value="UniProtKB-EC"/>
</dbReference>
<dbReference type="GO" id="GO:0005829">
    <property type="term" value="C:cytosol"/>
    <property type="evidence" value="ECO:0007669"/>
    <property type="project" value="TreeGrafter"/>
</dbReference>
<feature type="domain" description="Formyl transferase N-terminal" evidence="2">
    <location>
        <begin position="1"/>
        <end position="170"/>
    </location>
</feature>
<protein>
    <recommendedName>
        <fullName evidence="1">methionyl-tRNA formyltransferase</fullName>
        <ecNumber evidence="1">2.1.2.9</ecNumber>
    </recommendedName>
</protein>
<dbReference type="InterPro" id="IPR036477">
    <property type="entry name" value="Formyl_transf_N_sf"/>
</dbReference>
<dbReference type="Gene3D" id="3.40.50.12230">
    <property type="match status" value="1"/>
</dbReference>
<name>A0A382XHC9_9ZZZZ</name>
<dbReference type="EC" id="2.1.2.9" evidence="1"/>
<evidence type="ECO:0000259" key="2">
    <source>
        <dbReference type="Pfam" id="PF00551"/>
    </source>
</evidence>
<dbReference type="AlphaFoldDB" id="A0A382XHC9"/>
<reference evidence="3" key="1">
    <citation type="submission" date="2018-05" db="EMBL/GenBank/DDBJ databases">
        <authorList>
            <person name="Lanie J.A."/>
            <person name="Ng W.-L."/>
            <person name="Kazmierczak K.M."/>
            <person name="Andrzejewski T.M."/>
            <person name="Davidsen T.M."/>
            <person name="Wayne K.J."/>
            <person name="Tettelin H."/>
            <person name="Glass J.I."/>
            <person name="Rusch D."/>
            <person name="Podicherti R."/>
            <person name="Tsui H.-C.T."/>
            <person name="Winkler M.E."/>
        </authorList>
    </citation>
    <scope>NUCLEOTIDE SEQUENCE</scope>
</reference>
<evidence type="ECO:0000256" key="1">
    <source>
        <dbReference type="ARBA" id="ARBA00012261"/>
    </source>
</evidence>
<dbReference type="CDD" id="cd08646">
    <property type="entry name" value="FMT_core_Met-tRNA-FMT_N"/>
    <property type="match status" value="1"/>
</dbReference>
<dbReference type="InterPro" id="IPR041711">
    <property type="entry name" value="Met-tRNA-FMT_N"/>
</dbReference>
<dbReference type="InterPro" id="IPR002376">
    <property type="entry name" value="Formyl_transf_N"/>
</dbReference>
<gene>
    <name evidence="3" type="ORF">METZ01_LOCUS422695</name>
</gene>
<sequence>MRVVFAGTPSFAVPALQALMRSSVELVAVYTQPDRPAGRGRRISKSPVKLAARASGLPLRQPLRLDDDLDFLRSLAPDLFAVVAYGQILSAEILNLPRLGCINIHASLLPRWRGAAPIQRAIEAGDRISGITLMRMDQGLDTGDVLRQIETPISDIDSAATLGTRLADLGADA</sequence>
<proteinExistence type="predicted"/>
<accession>A0A382XHC9</accession>
<evidence type="ECO:0000313" key="3">
    <source>
        <dbReference type="EMBL" id="SVD69841.1"/>
    </source>
</evidence>
<feature type="non-terminal residue" evidence="3">
    <location>
        <position position="173"/>
    </location>
</feature>
<organism evidence="3">
    <name type="scientific">marine metagenome</name>
    <dbReference type="NCBI Taxonomy" id="408172"/>
    <lineage>
        <taxon>unclassified sequences</taxon>
        <taxon>metagenomes</taxon>
        <taxon>ecological metagenomes</taxon>
    </lineage>
</organism>
<dbReference type="SUPFAM" id="SSF53328">
    <property type="entry name" value="Formyltransferase"/>
    <property type="match status" value="1"/>
</dbReference>
<dbReference type="PANTHER" id="PTHR11138:SF5">
    <property type="entry name" value="METHIONYL-TRNA FORMYLTRANSFERASE, MITOCHONDRIAL"/>
    <property type="match status" value="1"/>
</dbReference>